<dbReference type="Pfam" id="PF02190">
    <property type="entry name" value="LON_substr_bdg"/>
    <property type="match status" value="1"/>
</dbReference>
<gene>
    <name evidence="2" type="ORF">AMJAP_1997</name>
</gene>
<dbReference type="RefSeq" id="WP_019620628.1">
    <property type="nucleotide sequence ID" value="NZ_AP014545.1"/>
</dbReference>
<evidence type="ECO:0000313" key="2">
    <source>
        <dbReference type="EMBL" id="BBB26588.1"/>
    </source>
</evidence>
<evidence type="ECO:0000259" key="1">
    <source>
        <dbReference type="PROSITE" id="PS51787"/>
    </source>
</evidence>
<dbReference type="GO" id="GO:0006508">
    <property type="term" value="P:proteolysis"/>
    <property type="evidence" value="ECO:0007669"/>
    <property type="project" value="UniProtKB-KW"/>
</dbReference>
<feature type="domain" description="Lon N-terminal" evidence="1">
    <location>
        <begin position="1"/>
        <end position="188"/>
    </location>
</feature>
<dbReference type="OrthoDB" id="8558970at2"/>
<reference evidence="2 3" key="1">
    <citation type="journal article" date="2008" name="Int. J. Syst. Evol. Microbiol.">
        <title>Amphritea japonica sp. nov. and Amphritea balenae sp. nov., isolated from the sediment adjacent to sperm whale carcasses off Kagoshima, Japan.</title>
        <authorList>
            <person name="Miyazaki M."/>
            <person name="Nogi Y."/>
            <person name="Fujiwara Y."/>
            <person name="Kawato M."/>
            <person name="Nagahama T."/>
            <person name="Kubokawa K."/>
            <person name="Horikoshi K."/>
        </authorList>
    </citation>
    <scope>NUCLEOTIDE SEQUENCE [LARGE SCALE GENOMIC DNA]</scope>
    <source>
        <strain evidence="2 3">ATCC BAA-1530</strain>
    </source>
</reference>
<dbReference type="PANTHER" id="PTHR46732:SF8">
    <property type="entry name" value="ATP-DEPENDENT PROTEASE LA (LON) DOMAIN PROTEIN"/>
    <property type="match status" value="1"/>
</dbReference>
<dbReference type="Proteomes" id="UP000595663">
    <property type="component" value="Chromosome"/>
</dbReference>
<dbReference type="AlphaFoldDB" id="A0A7R6PBS5"/>
<dbReference type="InterPro" id="IPR003111">
    <property type="entry name" value="Lon_prtase_N"/>
</dbReference>
<keyword evidence="3" id="KW-1185">Reference proteome</keyword>
<organism evidence="2 3">
    <name type="scientific">Amphritea japonica ATCC BAA-1530</name>
    <dbReference type="NCBI Taxonomy" id="1278309"/>
    <lineage>
        <taxon>Bacteria</taxon>
        <taxon>Pseudomonadati</taxon>
        <taxon>Pseudomonadota</taxon>
        <taxon>Gammaproteobacteria</taxon>
        <taxon>Oceanospirillales</taxon>
        <taxon>Oceanospirillaceae</taxon>
        <taxon>Amphritea</taxon>
    </lineage>
</organism>
<name>A0A7R6PBS5_9GAMM</name>
<dbReference type="SUPFAM" id="SSF88697">
    <property type="entry name" value="PUA domain-like"/>
    <property type="match status" value="1"/>
</dbReference>
<dbReference type="Gene3D" id="1.20.58.1480">
    <property type="match status" value="1"/>
</dbReference>
<dbReference type="Gene3D" id="2.30.130.40">
    <property type="entry name" value="LON domain-like"/>
    <property type="match status" value="1"/>
</dbReference>
<accession>A0A7R6PBS5</accession>
<evidence type="ECO:0000313" key="3">
    <source>
        <dbReference type="Proteomes" id="UP000595663"/>
    </source>
</evidence>
<dbReference type="PANTHER" id="PTHR46732">
    <property type="entry name" value="ATP-DEPENDENT PROTEASE LA (LON) DOMAIN PROTEIN"/>
    <property type="match status" value="1"/>
</dbReference>
<sequence>MKTLPLFPLPLVFFPGTVLPLQIFEIRYRRMVKELLANNGQFVILHTRSPGTSSSDFETIGTLSKIIDWQPMQNQMIGIQVAGEQRVEISGVTVESDGLLMAEAIALISDQGLKSEQYSGKLDEISTLLGHHPLLSFRSVQLNAENVEAVSYQLASLIPFSGADKQRLLELDSSLQRLEMILSLLKDI</sequence>
<dbReference type="PROSITE" id="PS51787">
    <property type="entry name" value="LON_N"/>
    <property type="match status" value="1"/>
</dbReference>
<dbReference type="InterPro" id="IPR046336">
    <property type="entry name" value="Lon_prtase_N_sf"/>
</dbReference>
<keyword evidence="2" id="KW-0645">Protease</keyword>
<keyword evidence="2" id="KW-0378">Hydrolase</keyword>
<dbReference type="KEGG" id="ajp:AMJAP_1997"/>
<dbReference type="EMBL" id="AP014545">
    <property type="protein sequence ID" value="BBB26588.1"/>
    <property type="molecule type" value="Genomic_DNA"/>
</dbReference>
<proteinExistence type="predicted"/>
<dbReference type="InterPro" id="IPR015947">
    <property type="entry name" value="PUA-like_sf"/>
</dbReference>
<protein>
    <submittedName>
        <fullName evidence="2">ATP-dependent protease</fullName>
    </submittedName>
</protein>
<dbReference type="GO" id="GO:0008233">
    <property type="term" value="F:peptidase activity"/>
    <property type="evidence" value="ECO:0007669"/>
    <property type="project" value="UniProtKB-KW"/>
</dbReference>
<dbReference type="SMART" id="SM00464">
    <property type="entry name" value="LON"/>
    <property type="match status" value="1"/>
</dbReference>